<feature type="signal peptide" evidence="1">
    <location>
        <begin position="1"/>
        <end position="28"/>
    </location>
</feature>
<keyword evidence="3" id="KW-1185">Reference proteome</keyword>
<dbReference type="KEGG" id="oni:Osc7112_5348"/>
<dbReference type="RefSeq" id="WP_015178799.1">
    <property type="nucleotide sequence ID" value="NC_019729.1"/>
</dbReference>
<keyword evidence="1" id="KW-0732">Signal</keyword>
<evidence type="ECO:0000313" key="2">
    <source>
        <dbReference type="EMBL" id="AFZ09586.1"/>
    </source>
</evidence>
<feature type="chain" id="PRO_5003937625" evidence="1">
    <location>
        <begin position="29"/>
        <end position="165"/>
    </location>
</feature>
<evidence type="ECO:0000256" key="1">
    <source>
        <dbReference type="SAM" id="SignalP"/>
    </source>
</evidence>
<sequence length="165" mass="18782" precursor="true">MFRCVKLITALPAIALLSAFNLFPRAIAQEYPGCFQLNSERKQYESLDRLCRFPKPPENTRKPDPFRVQLVNGLELTGLAMENTGTQRFLVGRLTNKQSKTAKVQSISVQFIDKRDGAVVQFLTVQLGGVLARNQGYEFRKIMDNALQLGDRNNNDLSIKFLEWD</sequence>
<dbReference type="Proteomes" id="UP000010478">
    <property type="component" value="Chromosome"/>
</dbReference>
<name>K9VNT5_9CYAN</name>
<evidence type="ECO:0000313" key="3">
    <source>
        <dbReference type="Proteomes" id="UP000010478"/>
    </source>
</evidence>
<proteinExistence type="predicted"/>
<dbReference type="EMBL" id="CP003614">
    <property type="protein sequence ID" value="AFZ09586.1"/>
    <property type="molecule type" value="Genomic_DNA"/>
</dbReference>
<protein>
    <submittedName>
        <fullName evidence="2">Uncharacterized protein</fullName>
    </submittedName>
</protein>
<reference evidence="2 3" key="1">
    <citation type="submission" date="2012-05" db="EMBL/GenBank/DDBJ databases">
        <title>Finished chromosome of genome of Oscillatoria sp. PCC 7112.</title>
        <authorList>
            <consortium name="US DOE Joint Genome Institute"/>
            <person name="Gugger M."/>
            <person name="Coursin T."/>
            <person name="Rippka R."/>
            <person name="Tandeau De Marsac N."/>
            <person name="Huntemann M."/>
            <person name="Wei C.-L."/>
            <person name="Han J."/>
            <person name="Detter J.C."/>
            <person name="Han C."/>
            <person name="Tapia R."/>
            <person name="Davenport K."/>
            <person name="Daligault H."/>
            <person name="Erkkila T."/>
            <person name="Gu W."/>
            <person name="Munk A.C.C."/>
            <person name="Teshima H."/>
            <person name="Xu Y."/>
            <person name="Chain P."/>
            <person name="Chen A."/>
            <person name="Krypides N."/>
            <person name="Mavromatis K."/>
            <person name="Markowitz V."/>
            <person name="Szeto E."/>
            <person name="Ivanova N."/>
            <person name="Mikhailova N."/>
            <person name="Ovchinnikova G."/>
            <person name="Pagani I."/>
            <person name="Pati A."/>
            <person name="Goodwin L."/>
            <person name="Peters L."/>
            <person name="Pitluck S."/>
            <person name="Woyke T."/>
            <person name="Kerfeld C."/>
        </authorList>
    </citation>
    <scope>NUCLEOTIDE SEQUENCE [LARGE SCALE GENOMIC DNA]</scope>
    <source>
        <strain evidence="2 3">PCC 7112</strain>
    </source>
</reference>
<dbReference type="HOGENOM" id="CLU_1609177_0_0_3"/>
<dbReference type="AlphaFoldDB" id="K9VNT5"/>
<gene>
    <name evidence="2" type="ORF">Osc7112_5348</name>
</gene>
<organism evidence="2 3">
    <name type="scientific">Phormidium nigroviride PCC 7112</name>
    <dbReference type="NCBI Taxonomy" id="179408"/>
    <lineage>
        <taxon>Bacteria</taxon>
        <taxon>Bacillati</taxon>
        <taxon>Cyanobacteriota</taxon>
        <taxon>Cyanophyceae</taxon>
        <taxon>Oscillatoriophycideae</taxon>
        <taxon>Oscillatoriales</taxon>
        <taxon>Oscillatoriaceae</taxon>
        <taxon>Phormidium</taxon>
    </lineage>
</organism>
<accession>K9VNT5</accession>